<dbReference type="Pfam" id="PF00356">
    <property type="entry name" value="LacI"/>
    <property type="match status" value="1"/>
</dbReference>
<keyword evidence="3" id="KW-0804">Transcription</keyword>
<dbReference type="Gene3D" id="3.40.50.2300">
    <property type="match status" value="2"/>
</dbReference>
<dbReference type="Pfam" id="PF13377">
    <property type="entry name" value="Peripla_BP_3"/>
    <property type="match status" value="1"/>
</dbReference>
<accession>A0A158I778</accession>
<dbReference type="InterPro" id="IPR028082">
    <property type="entry name" value="Peripla_BP_I"/>
</dbReference>
<dbReference type="PROSITE" id="PS50932">
    <property type="entry name" value="HTH_LACI_2"/>
    <property type="match status" value="1"/>
</dbReference>
<dbReference type="AlphaFoldDB" id="A0A158I778"/>
<evidence type="ECO:0000259" key="4">
    <source>
        <dbReference type="PROSITE" id="PS50932"/>
    </source>
</evidence>
<reference evidence="5 6" key="1">
    <citation type="submission" date="2016-01" db="EMBL/GenBank/DDBJ databases">
        <authorList>
            <person name="Oliw E.H."/>
        </authorList>
    </citation>
    <scope>NUCLEOTIDE SEQUENCE [LARGE SCALE GENOMIC DNA]</scope>
    <source>
        <strain evidence="5">LMG 22029</strain>
    </source>
</reference>
<dbReference type="Proteomes" id="UP000054893">
    <property type="component" value="Unassembled WGS sequence"/>
</dbReference>
<dbReference type="PANTHER" id="PTHR30146">
    <property type="entry name" value="LACI-RELATED TRANSCRIPTIONAL REPRESSOR"/>
    <property type="match status" value="1"/>
</dbReference>
<dbReference type="SUPFAM" id="SSF53822">
    <property type="entry name" value="Periplasmic binding protein-like I"/>
    <property type="match status" value="1"/>
</dbReference>
<dbReference type="SUPFAM" id="SSF47413">
    <property type="entry name" value="lambda repressor-like DNA-binding domains"/>
    <property type="match status" value="1"/>
</dbReference>
<feature type="domain" description="HTH lacI-type" evidence="4">
    <location>
        <begin position="19"/>
        <end position="73"/>
    </location>
</feature>
<evidence type="ECO:0000313" key="5">
    <source>
        <dbReference type="EMBL" id="SAL52434.1"/>
    </source>
</evidence>
<gene>
    <name evidence="5" type="ORF">AWB64_05651</name>
</gene>
<evidence type="ECO:0000256" key="3">
    <source>
        <dbReference type="ARBA" id="ARBA00023163"/>
    </source>
</evidence>
<dbReference type="InterPro" id="IPR010982">
    <property type="entry name" value="Lambda_DNA-bd_dom_sf"/>
</dbReference>
<evidence type="ECO:0000256" key="2">
    <source>
        <dbReference type="ARBA" id="ARBA00023125"/>
    </source>
</evidence>
<dbReference type="PANTHER" id="PTHR30146:SF109">
    <property type="entry name" value="HTH-TYPE TRANSCRIPTIONAL REGULATOR GALS"/>
    <property type="match status" value="1"/>
</dbReference>
<organism evidence="5 6">
    <name type="scientific">Caballeronia sordidicola</name>
    <name type="common">Burkholderia sordidicola</name>
    <dbReference type="NCBI Taxonomy" id="196367"/>
    <lineage>
        <taxon>Bacteria</taxon>
        <taxon>Pseudomonadati</taxon>
        <taxon>Pseudomonadota</taxon>
        <taxon>Betaproteobacteria</taxon>
        <taxon>Burkholderiales</taxon>
        <taxon>Burkholderiaceae</taxon>
        <taxon>Caballeronia</taxon>
    </lineage>
</organism>
<dbReference type="CDD" id="cd06278">
    <property type="entry name" value="PBP1_LacI-like"/>
    <property type="match status" value="1"/>
</dbReference>
<keyword evidence="2" id="KW-0238">DNA-binding</keyword>
<dbReference type="GO" id="GO:0000976">
    <property type="term" value="F:transcription cis-regulatory region binding"/>
    <property type="evidence" value="ECO:0007669"/>
    <property type="project" value="TreeGrafter"/>
</dbReference>
<dbReference type="RefSeq" id="WP_244164229.1">
    <property type="nucleotide sequence ID" value="NZ_FCOC02000027.1"/>
</dbReference>
<sequence length="352" mass="38016">MVKPEGKGVAGRARRLASVTSHDVARAAGVSQATVSRVLRNDASVSQARRDRVMRALAETGYELNASARAFRTSHTGSIGVVVARLSNQIYPAMLESLGARLASLGQRMIVWDAEYGGDVQASQALRQGIVDGVILAASTNESEFIKEIRSPQAPVVLINRTVDGYPGDQVSSDNVGGGRRVADYLVRSGRKRIALIGGPQQASTIRDRERGFREALEAAGVELLAHHYQRSPEFSHGSGKAMALRLLELATPPDAIFCVNDVLALGALDGARVARARVPDDLWIVGYDDVELASWDAYELTTVRQPMAEMVSYSIDLLLAKILDSGKAIELKCFANELVIRQSTGKHPFPQ</sequence>
<dbReference type="GO" id="GO:0003700">
    <property type="term" value="F:DNA-binding transcription factor activity"/>
    <property type="evidence" value="ECO:0007669"/>
    <property type="project" value="TreeGrafter"/>
</dbReference>
<evidence type="ECO:0000256" key="1">
    <source>
        <dbReference type="ARBA" id="ARBA00023015"/>
    </source>
</evidence>
<dbReference type="SMART" id="SM00354">
    <property type="entry name" value="HTH_LACI"/>
    <property type="match status" value="1"/>
</dbReference>
<dbReference type="InterPro" id="IPR046335">
    <property type="entry name" value="LacI/GalR-like_sensor"/>
</dbReference>
<dbReference type="Gene3D" id="1.10.260.40">
    <property type="entry name" value="lambda repressor-like DNA-binding domains"/>
    <property type="match status" value="1"/>
</dbReference>
<name>A0A158I778_CABSO</name>
<dbReference type="EMBL" id="FCOC02000027">
    <property type="protein sequence ID" value="SAL52434.1"/>
    <property type="molecule type" value="Genomic_DNA"/>
</dbReference>
<evidence type="ECO:0000313" key="6">
    <source>
        <dbReference type="Proteomes" id="UP000054893"/>
    </source>
</evidence>
<keyword evidence="1" id="KW-0805">Transcription regulation</keyword>
<dbReference type="InterPro" id="IPR000843">
    <property type="entry name" value="HTH_LacI"/>
</dbReference>
<dbReference type="CDD" id="cd01392">
    <property type="entry name" value="HTH_LacI"/>
    <property type="match status" value="1"/>
</dbReference>
<protein>
    <submittedName>
        <fullName evidence="5">LacI family transcription regulator</fullName>
    </submittedName>
</protein>
<proteinExistence type="predicted"/>